<evidence type="ECO:0000313" key="7">
    <source>
        <dbReference type="Proteomes" id="UP000738431"/>
    </source>
</evidence>
<dbReference type="RefSeq" id="WP_221032062.1">
    <property type="nucleotide sequence ID" value="NZ_CP139781.1"/>
</dbReference>
<sequence>MPPASPPPPLLALRGIGKRFPGVIALDGVDFTVQRGQIHALLGENGAGKSTLIKVLTGVHRSDGGTFALDGQPLHAESPRDAENAGISTVYQEVNLVPSLSVAENIALGRQPGKFGFINWKAVRARARAALARLGITCDVDAELGSLSVALQQMVAIARALDIDAKVLILDEPTASLDEQEVEELFRIMRQLRDEGMGIVFVTHFLDQVYAVTDRITVLRNGTLVGEYATAELPRLELVGHMLGREVKAEDHAPTTAAGELPEDLLKADGLQRAAALGPVTIAAAPGEVTGLAGLLGSGRTETARVLFGVDPAEAGHISLGGEPLSKLDPRKAIRQGIGFCSEDRKVEGILPHLTVRENLILALQARRGAAKPLSRAEQDELCDRFIKALRIKTTDAEVPIGTLSGGNQQKVLLARWLATQPRLLILDEPTRGIDIGAKQEIENLIAKLRAEGLAVIFISSEIEEVVRNCHRVFVLRERETVAEFRGDDITMPNLLQHMAGGSSS</sequence>
<reference evidence="6 7" key="1">
    <citation type="submission" date="2021-08" db="EMBL/GenBank/DDBJ databases">
        <authorList>
            <person name="Zhang D."/>
            <person name="Zhang A."/>
            <person name="Wang L."/>
        </authorList>
    </citation>
    <scope>NUCLEOTIDE SEQUENCE [LARGE SCALE GENOMIC DNA]</scope>
    <source>
        <strain evidence="6 7">WL0086</strain>
    </source>
</reference>
<dbReference type="PANTHER" id="PTHR43790:SF9">
    <property type="entry name" value="GALACTOFURANOSE TRANSPORTER ATP-BINDING PROTEIN YTFR"/>
    <property type="match status" value="1"/>
</dbReference>
<dbReference type="PROSITE" id="PS50893">
    <property type="entry name" value="ABC_TRANSPORTER_2"/>
    <property type="match status" value="2"/>
</dbReference>
<gene>
    <name evidence="6" type="ORF">K1X11_011400</name>
</gene>
<name>A0ABZ1CEB5_9BACT</name>
<proteinExistence type="predicted"/>
<keyword evidence="2" id="KW-0677">Repeat</keyword>
<evidence type="ECO:0000256" key="1">
    <source>
        <dbReference type="ARBA" id="ARBA00022448"/>
    </source>
</evidence>
<dbReference type="GO" id="GO:0005524">
    <property type="term" value="F:ATP binding"/>
    <property type="evidence" value="ECO:0007669"/>
    <property type="project" value="UniProtKB-KW"/>
</dbReference>
<keyword evidence="1" id="KW-0813">Transport</keyword>
<evidence type="ECO:0000256" key="2">
    <source>
        <dbReference type="ARBA" id="ARBA00022737"/>
    </source>
</evidence>
<dbReference type="Proteomes" id="UP000738431">
    <property type="component" value="Chromosome"/>
</dbReference>
<keyword evidence="7" id="KW-1185">Reference proteome</keyword>
<dbReference type="InterPro" id="IPR050107">
    <property type="entry name" value="ABC_carbohydrate_import_ATPase"/>
</dbReference>
<dbReference type="EMBL" id="CP139781">
    <property type="protein sequence ID" value="WRQ90014.1"/>
    <property type="molecule type" value="Genomic_DNA"/>
</dbReference>
<feature type="domain" description="ABC transporter" evidence="5">
    <location>
        <begin position="260"/>
        <end position="503"/>
    </location>
</feature>
<accession>A0ABZ1CEB5</accession>
<protein>
    <submittedName>
        <fullName evidence="6">Sugar ABC transporter ATP-binding protein</fullName>
    </submittedName>
</protein>
<evidence type="ECO:0000256" key="3">
    <source>
        <dbReference type="ARBA" id="ARBA00022741"/>
    </source>
</evidence>
<dbReference type="Gene3D" id="3.40.50.300">
    <property type="entry name" value="P-loop containing nucleotide triphosphate hydrolases"/>
    <property type="match status" value="2"/>
</dbReference>
<feature type="domain" description="ABC transporter" evidence="5">
    <location>
        <begin position="11"/>
        <end position="246"/>
    </location>
</feature>
<dbReference type="Pfam" id="PF00005">
    <property type="entry name" value="ABC_tran"/>
    <property type="match status" value="2"/>
</dbReference>
<keyword evidence="3" id="KW-0547">Nucleotide-binding</keyword>
<dbReference type="InterPro" id="IPR017871">
    <property type="entry name" value="ABC_transporter-like_CS"/>
</dbReference>
<dbReference type="PANTHER" id="PTHR43790">
    <property type="entry name" value="CARBOHYDRATE TRANSPORT ATP-BINDING PROTEIN MG119-RELATED"/>
    <property type="match status" value="1"/>
</dbReference>
<evidence type="ECO:0000313" key="6">
    <source>
        <dbReference type="EMBL" id="WRQ90014.1"/>
    </source>
</evidence>
<dbReference type="SUPFAM" id="SSF52540">
    <property type="entry name" value="P-loop containing nucleoside triphosphate hydrolases"/>
    <property type="match status" value="2"/>
</dbReference>
<dbReference type="InterPro" id="IPR027417">
    <property type="entry name" value="P-loop_NTPase"/>
</dbReference>
<dbReference type="CDD" id="cd03215">
    <property type="entry name" value="ABC_Carb_Monos_II"/>
    <property type="match status" value="1"/>
</dbReference>
<dbReference type="InterPro" id="IPR003439">
    <property type="entry name" value="ABC_transporter-like_ATP-bd"/>
</dbReference>
<dbReference type="PROSITE" id="PS00211">
    <property type="entry name" value="ABC_TRANSPORTER_1"/>
    <property type="match status" value="1"/>
</dbReference>
<evidence type="ECO:0000259" key="5">
    <source>
        <dbReference type="PROSITE" id="PS50893"/>
    </source>
</evidence>
<reference evidence="6 7" key="2">
    <citation type="submission" date="2023-12" db="EMBL/GenBank/DDBJ databases">
        <title>Description of an unclassified Opitutus bacterium of Verrucomicrobiota.</title>
        <authorList>
            <person name="Zhang D.-F."/>
        </authorList>
    </citation>
    <scope>NUCLEOTIDE SEQUENCE [LARGE SCALE GENOMIC DNA]</scope>
    <source>
        <strain evidence="6 7">WL0086</strain>
    </source>
</reference>
<dbReference type="InterPro" id="IPR003593">
    <property type="entry name" value="AAA+_ATPase"/>
</dbReference>
<keyword evidence="4 6" id="KW-0067">ATP-binding</keyword>
<organism evidence="6 7">
    <name type="scientific">Actomonas aquatica</name>
    <dbReference type="NCBI Taxonomy" id="2866162"/>
    <lineage>
        <taxon>Bacteria</taxon>
        <taxon>Pseudomonadati</taxon>
        <taxon>Verrucomicrobiota</taxon>
        <taxon>Opitutia</taxon>
        <taxon>Opitutales</taxon>
        <taxon>Opitutaceae</taxon>
        <taxon>Actomonas</taxon>
    </lineage>
</organism>
<evidence type="ECO:0000256" key="4">
    <source>
        <dbReference type="ARBA" id="ARBA00022840"/>
    </source>
</evidence>
<dbReference type="SMART" id="SM00382">
    <property type="entry name" value="AAA"/>
    <property type="match status" value="2"/>
</dbReference>
<dbReference type="CDD" id="cd03216">
    <property type="entry name" value="ABC_Carb_Monos_I"/>
    <property type="match status" value="1"/>
</dbReference>